<keyword evidence="6" id="KW-0547">Nucleotide-binding</keyword>
<feature type="transmembrane region" description="Helical" evidence="15">
    <location>
        <begin position="166"/>
        <end position="191"/>
    </location>
</feature>
<dbReference type="EMBL" id="LBNE01000002">
    <property type="protein sequence ID" value="KKO72352.1"/>
    <property type="molecule type" value="Genomic_DNA"/>
</dbReference>
<dbReference type="GO" id="GO:0005524">
    <property type="term" value="F:ATP binding"/>
    <property type="evidence" value="ECO:0007669"/>
    <property type="project" value="UniProtKB-KW"/>
</dbReference>
<feature type="transmembrane region" description="Helical" evidence="15">
    <location>
        <begin position="275"/>
        <end position="299"/>
    </location>
</feature>
<dbReference type="Pfam" id="PF00005">
    <property type="entry name" value="ABC_tran"/>
    <property type="match status" value="1"/>
</dbReference>
<sequence length="724" mass="79610">MTETDAGWQRDAVRERWMEALLQLARHYRLEVSPEHIRVSAVWSQNGDEREMVRQMARQAGMDLRYATPDLSRLTPWLLPVIVLMQDGQLAVLHEYAENTQECVLGFAGDQGMLTRVAMDELREQAQALVLCRPRHLPGDSRVAEMAADVDESWFRRLALPDLRPYGYIMLASLVANLLALAGVLFSMQVYDRVIPSGSMPTLYVLFGGVLLALACDFALRRARMTITDWMGKQADLRISDAVFGHALRVRTAAKPKATGTFLSQLRELEGVREMFTSTTLTAVADMPFFVLFCIVFAAIAGGMVWIPLVAAVLLVLPGLLMQKRLRRLAAAAIKESSLRHAVMVEAVQGSEDIKLLQAEQRFQNQWNHYNEVTAESNLELRHLTHTLTVWIQAVQASVFAFVVFFGAPMVMDGEMTTGVLVAASILSSRMISPMAQLGQVLNRWQQAKVAKEGLDQIMKLPLDQAGERKVHRPAIQGNYEFRDTVFGYEPETPVLQVGALKIAAGERIAVLGKNGSGKSTFLRALAGLTETGNGAVLLDGINMGHLDAADVRRDVALVSQQARLFHGTLRENLWLAAPGASDEQLVAAMRLAGAWGFVQTLPMGLDHLVREGGAGLSGGQCQSLLLARALLREPSVLLLDEPTSALDEATEKQVIEALGQYCAGRTLIVATHRTSVLALVDRVLVLDRGRIAIDSRKEDLVRQMKGGDGGNRRQPAAGRTETQ</sequence>
<dbReference type="AlphaFoldDB" id="A0A171KTY5"/>
<name>A0A171KTY5_9BURK</name>
<evidence type="ECO:0000256" key="15">
    <source>
        <dbReference type="SAM" id="Phobius"/>
    </source>
</evidence>
<dbReference type="GO" id="GO:0008233">
    <property type="term" value="F:peptidase activity"/>
    <property type="evidence" value="ECO:0007669"/>
    <property type="project" value="InterPro"/>
</dbReference>
<feature type="transmembrane region" description="Helical" evidence="15">
    <location>
        <begin position="305"/>
        <end position="322"/>
    </location>
</feature>
<dbReference type="GO" id="GO:0005886">
    <property type="term" value="C:plasma membrane"/>
    <property type="evidence" value="ECO:0007669"/>
    <property type="project" value="UniProtKB-SubCell"/>
</dbReference>
<evidence type="ECO:0000256" key="6">
    <source>
        <dbReference type="ARBA" id="ARBA00022741"/>
    </source>
</evidence>
<evidence type="ECO:0000259" key="17">
    <source>
        <dbReference type="PROSITE" id="PS50929"/>
    </source>
</evidence>
<dbReference type="InterPro" id="IPR003593">
    <property type="entry name" value="AAA+_ATPase"/>
</dbReference>
<feature type="domain" description="ABC transmembrane type-1" evidence="17">
    <location>
        <begin position="169"/>
        <end position="447"/>
    </location>
</feature>
<protein>
    <recommendedName>
        <fullName evidence="13">Cyclolysin secretion/processing ATP-binding protein CyaB</fullName>
    </recommendedName>
</protein>
<accession>A0A171KTY5</accession>
<dbReference type="Proteomes" id="UP000078084">
    <property type="component" value="Unassembled WGS sequence"/>
</dbReference>
<dbReference type="Proteomes" id="UP000292039">
    <property type="component" value="Unassembled WGS sequence"/>
</dbReference>
<feature type="domain" description="Peptidase C39" evidence="18">
    <location>
        <begin position="9"/>
        <end position="133"/>
    </location>
</feature>
<dbReference type="Gene3D" id="1.20.1560.10">
    <property type="entry name" value="ABC transporter type 1, transmembrane domain"/>
    <property type="match status" value="1"/>
</dbReference>
<dbReference type="STRING" id="206506.AAV32_04495"/>
<evidence type="ECO:0000313" key="20">
    <source>
        <dbReference type="EMBL" id="RZS70304.1"/>
    </source>
</evidence>
<dbReference type="InterPro" id="IPR011527">
    <property type="entry name" value="ABC1_TM_dom"/>
</dbReference>
<evidence type="ECO:0000259" key="16">
    <source>
        <dbReference type="PROSITE" id="PS50893"/>
    </source>
</evidence>
<reference evidence="19 21" key="1">
    <citation type="submission" date="2015-04" db="EMBL/GenBank/DDBJ databases">
        <title>Genome sequence of Kerstersia gyiorum CG1.</title>
        <authorList>
            <person name="Greninger A.L."/>
            <person name="Kozyreva V."/>
            <person name="Chaturvedi V."/>
        </authorList>
    </citation>
    <scope>NUCLEOTIDE SEQUENCE [LARGE SCALE GENOMIC DNA]</scope>
    <source>
        <strain evidence="19 21">CG1</strain>
    </source>
</reference>
<keyword evidence="8 19" id="KW-0067">ATP-binding</keyword>
<dbReference type="SUPFAM" id="SSF52540">
    <property type="entry name" value="P-loop containing nucleoside triphosphate hydrolases"/>
    <property type="match status" value="1"/>
</dbReference>
<proteinExistence type="inferred from homology"/>
<dbReference type="FunFam" id="3.40.50.300:FF:000299">
    <property type="entry name" value="ABC transporter ATP-binding protein/permease"/>
    <property type="match status" value="1"/>
</dbReference>
<evidence type="ECO:0000313" key="22">
    <source>
        <dbReference type="Proteomes" id="UP000292039"/>
    </source>
</evidence>
<dbReference type="PROSITE" id="PS50929">
    <property type="entry name" value="ABC_TM1F"/>
    <property type="match status" value="1"/>
</dbReference>
<feature type="transmembrane region" description="Helical" evidence="15">
    <location>
        <begin position="388"/>
        <end position="408"/>
    </location>
</feature>
<keyword evidence="4 15" id="KW-0812">Transmembrane</keyword>
<dbReference type="SMART" id="SM00382">
    <property type="entry name" value="AAA"/>
    <property type="match status" value="1"/>
</dbReference>
<keyword evidence="10 15" id="KW-0472">Membrane</keyword>
<dbReference type="PROSITE" id="PS50893">
    <property type="entry name" value="ABC_TRANSPORTER_2"/>
    <property type="match status" value="1"/>
</dbReference>
<comment type="function">
    <text evidence="11">Involved in the export of calmodulin-sensitive adenylate cyclase-hemolysin (cyclolysin).</text>
</comment>
<evidence type="ECO:0000259" key="18">
    <source>
        <dbReference type="PROSITE" id="PS50990"/>
    </source>
</evidence>
<feature type="region of interest" description="Disordered" evidence="14">
    <location>
        <begin position="703"/>
        <end position="724"/>
    </location>
</feature>
<dbReference type="InterPro" id="IPR027417">
    <property type="entry name" value="P-loop_NTPase"/>
</dbReference>
<dbReference type="EMBL" id="SGWZ01000002">
    <property type="protein sequence ID" value="RZS70304.1"/>
    <property type="molecule type" value="Genomic_DNA"/>
</dbReference>
<keyword evidence="2" id="KW-0813">Transport</keyword>
<dbReference type="InterPro" id="IPR017750">
    <property type="entry name" value="ATPase_T1SS"/>
</dbReference>
<dbReference type="Pfam" id="PF00664">
    <property type="entry name" value="ABC_membrane"/>
    <property type="match status" value="1"/>
</dbReference>
<comment type="subcellular location">
    <subcellularLocation>
        <location evidence="1">Cell membrane</location>
        <topology evidence="1">Multi-pass membrane protein</topology>
    </subcellularLocation>
</comment>
<evidence type="ECO:0000256" key="7">
    <source>
        <dbReference type="ARBA" id="ARBA00022801"/>
    </source>
</evidence>
<evidence type="ECO:0000256" key="13">
    <source>
        <dbReference type="ARBA" id="ARBA00072252"/>
    </source>
</evidence>
<dbReference type="PROSITE" id="PS50990">
    <property type="entry name" value="PEPTIDASE_C39"/>
    <property type="match status" value="1"/>
</dbReference>
<evidence type="ECO:0000256" key="5">
    <source>
        <dbReference type="ARBA" id="ARBA00022735"/>
    </source>
</evidence>
<organism evidence="19 21">
    <name type="scientific">Kerstersia gyiorum</name>
    <dbReference type="NCBI Taxonomy" id="206506"/>
    <lineage>
        <taxon>Bacteria</taxon>
        <taxon>Pseudomonadati</taxon>
        <taxon>Pseudomonadota</taxon>
        <taxon>Betaproteobacteria</taxon>
        <taxon>Burkholderiales</taxon>
        <taxon>Alcaligenaceae</taxon>
        <taxon>Kerstersia</taxon>
    </lineage>
</organism>
<evidence type="ECO:0000313" key="21">
    <source>
        <dbReference type="Proteomes" id="UP000078084"/>
    </source>
</evidence>
<evidence type="ECO:0000256" key="1">
    <source>
        <dbReference type="ARBA" id="ARBA00004651"/>
    </source>
</evidence>
<evidence type="ECO:0000256" key="14">
    <source>
        <dbReference type="SAM" id="MobiDB-lite"/>
    </source>
</evidence>
<dbReference type="InterPro" id="IPR005074">
    <property type="entry name" value="Peptidase_C39"/>
</dbReference>
<evidence type="ECO:0000313" key="19">
    <source>
        <dbReference type="EMBL" id="KKO72352.1"/>
    </source>
</evidence>
<evidence type="ECO:0000256" key="2">
    <source>
        <dbReference type="ARBA" id="ARBA00022448"/>
    </source>
</evidence>
<dbReference type="PATRIC" id="fig|206506.3.peg.973"/>
<dbReference type="Gene3D" id="3.90.70.10">
    <property type="entry name" value="Cysteine proteinases"/>
    <property type="match status" value="1"/>
</dbReference>
<dbReference type="GO" id="GO:0031640">
    <property type="term" value="P:killing of cells of another organism"/>
    <property type="evidence" value="ECO:0007669"/>
    <property type="project" value="UniProtKB-KW"/>
</dbReference>
<evidence type="ECO:0000256" key="3">
    <source>
        <dbReference type="ARBA" id="ARBA00022475"/>
    </source>
</evidence>
<evidence type="ECO:0000256" key="12">
    <source>
        <dbReference type="ARBA" id="ARBA00061173"/>
    </source>
</evidence>
<dbReference type="GO" id="GO:0015421">
    <property type="term" value="F:ABC-type oligopeptide transporter activity"/>
    <property type="evidence" value="ECO:0007669"/>
    <property type="project" value="TreeGrafter"/>
</dbReference>
<keyword evidence="7" id="KW-0378">Hydrolase</keyword>
<evidence type="ECO:0000256" key="11">
    <source>
        <dbReference type="ARBA" id="ARBA00055355"/>
    </source>
</evidence>
<dbReference type="PANTHER" id="PTHR43394">
    <property type="entry name" value="ATP-DEPENDENT PERMEASE MDL1, MITOCHONDRIAL"/>
    <property type="match status" value="1"/>
</dbReference>
<keyword evidence="5" id="KW-0204">Cytolysis</keyword>
<comment type="similarity">
    <text evidence="12">Belongs to the ABC transporter superfamily. Cyclolysin exporter (TC 3.A.1.109.2) family.</text>
</comment>
<comment type="caution">
    <text evidence="19">The sequence shown here is derived from an EMBL/GenBank/DDBJ whole genome shotgun (WGS) entry which is preliminary data.</text>
</comment>
<reference evidence="20 22" key="2">
    <citation type="submission" date="2019-02" db="EMBL/GenBank/DDBJ databases">
        <title>Genomic Encyclopedia of Type Strains, Phase IV (KMG-IV): sequencing the most valuable type-strain genomes for metagenomic binning, comparative biology and taxonomic classification.</title>
        <authorList>
            <person name="Goeker M."/>
        </authorList>
    </citation>
    <scope>NUCLEOTIDE SEQUENCE [LARGE SCALE GENOMIC DNA]</scope>
    <source>
        <strain evidence="20 22">DSM 16618</strain>
    </source>
</reference>
<keyword evidence="3" id="KW-1003">Cell membrane</keyword>
<dbReference type="RefSeq" id="WP_068368114.1">
    <property type="nucleotide sequence ID" value="NZ_CBCSEB010000001.1"/>
</dbReference>
<dbReference type="PANTHER" id="PTHR43394:SF1">
    <property type="entry name" value="ATP-BINDING CASSETTE SUB-FAMILY B MEMBER 10, MITOCHONDRIAL"/>
    <property type="match status" value="1"/>
</dbReference>
<gene>
    <name evidence="19" type="ORF">AAV32_04495</name>
    <name evidence="20" type="ORF">EV679_1706</name>
</gene>
<dbReference type="CDD" id="cd18587">
    <property type="entry name" value="ABC_6TM_LapB_like"/>
    <property type="match status" value="1"/>
</dbReference>
<evidence type="ECO:0000256" key="4">
    <source>
        <dbReference type="ARBA" id="ARBA00022692"/>
    </source>
</evidence>
<evidence type="ECO:0000256" key="8">
    <source>
        <dbReference type="ARBA" id="ARBA00022840"/>
    </source>
</evidence>
<feature type="domain" description="ABC transporter" evidence="16">
    <location>
        <begin position="480"/>
        <end position="714"/>
    </location>
</feature>
<evidence type="ECO:0000256" key="9">
    <source>
        <dbReference type="ARBA" id="ARBA00022989"/>
    </source>
</evidence>
<dbReference type="InterPro" id="IPR036640">
    <property type="entry name" value="ABC1_TM_sf"/>
</dbReference>
<dbReference type="InterPro" id="IPR039421">
    <property type="entry name" value="Type_1_exporter"/>
</dbReference>
<dbReference type="InterPro" id="IPR003439">
    <property type="entry name" value="ABC_transporter-like_ATP-bd"/>
</dbReference>
<keyword evidence="9 15" id="KW-1133">Transmembrane helix</keyword>
<keyword evidence="21" id="KW-1185">Reference proteome</keyword>
<dbReference type="SUPFAM" id="SSF90123">
    <property type="entry name" value="ABC transporter transmembrane region"/>
    <property type="match status" value="1"/>
</dbReference>
<dbReference type="Gene3D" id="3.40.50.300">
    <property type="entry name" value="P-loop containing nucleotide triphosphate hydrolases"/>
    <property type="match status" value="1"/>
</dbReference>
<feature type="transmembrane region" description="Helical" evidence="15">
    <location>
        <begin position="203"/>
        <end position="220"/>
    </location>
</feature>
<dbReference type="GO" id="GO:0016887">
    <property type="term" value="F:ATP hydrolysis activity"/>
    <property type="evidence" value="ECO:0007669"/>
    <property type="project" value="InterPro"/>
</dbReference>
<dbReference type="GO" id="GO:0006508">
    <property type="term" value="P:proteolysis"/>
    <property type="evidence" value="ECO:0007669"/>
    <property type="project" value="InterPro"/>
</dbReference>
<evidence type="ECO:0000256" key="10">
    <source>
        <dbReference type="ARBA" id="ARBA00023136"/>
    </source>
</evidence>
<dbReference type="NCBIfam" id="TIGR03375">
    <property type="entry name" value="type_I_sec_LssB"/>
    <property type="match status" value="1"/>
</dbReference>
<keyword evidence="5" id="KW-0354">Hemolysis</keyword>